<dbReference type="SUPFAM" id="SSF56059">
    <property type="entry name" value="Glutathione synthetase ATP-binding domain-like"/>
    <property type="match status" value="1"/>
</dbReference>
<reference evidence="1 2" key="1">
    <citation type="submission" date="2019-09" db="EMBL/GenBank/DDBJ databases">
        <authorList>
            <person name="Depoorter E."/>
        </authorList>
    </citation>
    <scope>NUCLEOTIDE SEQUENCE [LARGE SCALE GENOMIC DNA]</scope>
    <source>
        <strain evidence="1">LMG 30113</strain>
    </source>
</reference>
<dbReference type="AlphaFoldDB" id="A0A6P2S540"/>
<evidence type="ECO:0000313" key="1">
    <source>
        <dbReference type="EMBL" id="VWC43438.1"/>
    </source>
</evidence>
<proteinExistence type="predicted"/>
<keyword evidence="2" id="KW-1185">Reference proteome</keyword>
<gene>
    <name evidence="1" type="ORF">BPA30113_07101</name>
</gene>
<name>A0A6P2S540_9BURK</name>
<accession>A0A6P2S540</accession>
<sequence length="341" mass="38568">MAASKNNFFDHVRWLRQAALDAGFELIIAGESLQALLRRGERYWTLQPRFLAKVNGIAQYTPALIDEVTHFAGWLPDRSKRWPAASDKLAFKQWAQQAGLRVPAYGSSTSDDMANVVVKQAASSFGAQIEGPFRSSSQYPIEPSRSEYYERFVDGEIFKVWFWNDAPVCAERDTMPRVTGNGRATFRKLIEERANLMQKIEPSELSHQIDRCAVTLRFFGHALDDVPDRGARQLVEFRYGSPLMHPRGRLLLDMRTNVNPRWDELRAAGPVLYSAIPTESRRDTLFTADAIYDGQHFWWLEMNSHPAVHPLAYPALVANLGAEPTSRSSSTVRQPAPQSAD</sequence>
<organism evidence="1 2">
    <name type="scientific">Burkholderia paludis</name>
    <dbReference type="NCBI Taxonomy" id="1506587"/>
    <lineage>
        <taxon>Bacteria</taxon>
        <taxon>Pseudomonadati</taxon>
        <taxon>Pseudomonadota</taxon>
        <taxon>Betaproteobacteria</taxon>
        <taxon>Burkholderiales</taxon>
        <taxon>Burkholderiaceae</taxon>
        <taxon>Burkholderia</taxon>
        <taxon>Burkholderia cepacia complex</taxon>
    </lineage>
</organism>
<dbReference type="EMBL" id="CABVQD010000046">
    <property type="protein sequence ID" value="VWC43438.1"/>
    <property type="molecule type" value="Genomic_DNA"/>
</dbReference>
<dbReference type="Proteomes" id="UP000494330">
    <property type="component" value="Unassembled WGS sequence"/>
</dbReference>
<dbReference type="RefSeq" id="WP_152601698.1">
    <property type="nucleotide sequence ID" value="NZ_CABVQD010000046.1"/>
</dbReference>
<protein>
    <recommendedName>
        <fullName evidence="3">ATP-grasp domain-containing protein</fullName>
    </recommendedName>
</protein>
<evidence type="ECO:0008006" key="3">
    <source>
        <dbReference type="Google" id="ProtNLM"/>
    </source>
</evidence>
<evidence type="ECO:0000313" key="2">
    <source>
        <dbReference type="Proteomes" id="UP000494330"/>
    </source>
</evidence>